<dbReference type="InterPro" id="IPR039583">
    <property type="entry name" value="TCFL5/SOLH1/2"/>
</dbReference>
<dbReference type="SMART" id="SM00353">
    <property type="entry name" value="HLH"/>
    <property type="match status" value="1"/>
</dbReference>
<evidence type="ECO:0000256" key="9">
    <source>
        <dbReference type="SAM" id="MobiDB-lite"/>
    </source>
</evidence>
<feature type="compositionally biased region" description="Basic and acidic residues" evidence="9">
    <location>
        <begin position="492"/>
        <end position="502"/>
    </location>
</feature>
<name>A0A8B6DX34_MYTGA</name>
<comment type="subcellular location">
    <subcellularLocation>
        <location evidence="1">Nucleus</location>
    </subcellularLocation>
</comment>
<sequence length="597" mass="67869">MPSEVYDVAISANWKRLLDYKTKLSLWPFSGYVITTSDVKLNEKNRRCKQTLSTFFLAPAIKALYFSRWINIYISLKNNPSHMEKRSISSDRAGARRTTADDKTTSWILVQDSSGETRLMTQDELERCHNVPSFIGSGLPVNISLPIQEQNNNSDCNIEEPSENAPDINNNHIHQMVSTTYTDDSIETLRSQQHNMSMERPCETGLSYKNPPIELVMDEDLDSSLTHDGSLLEHISRQIAIQQPYLNPDNNGQPLTYHIEEIPMENVEALGDSFTIVPNMMNQHQHTWFQTPHQQVELRGSSQNKIYEQATMYTPTNHHKQAAMYTPTSHHKQVDNTMYTPTSHHKQACNTMFTPTSHHKQQLQYIPSGNSSTPIRMHSILQPSGTNDSGRHVYTPHPKTGQVIYVSEPQIQYMSQPLNASTATIKTKTTNTSTPKNKHKTKPEVPNWSKKSESNFALQPIQPEVANWSKKSEPNFTLQKSDASSSQSPKPVTDKTEEKENMSPDSSKSPGELDLDFPPMFINSGNGEESREQHNLKERKRRARIKDACEVMRKLVPGMSDKTDKATVFEFAARYIHFLKGFTGNKHDKVSHLSKQT</sequence>
<dbReference type="PROSITE" id="PS50888">
    <property type="entry name" value="BHLH"/>
    <property type="match status" value="1"/>
</dbReference>
<feature type="compositionally biased region" description="Polar residues" evidence="9">
    <location>
        <begin position="474"/>
        <end position="490"/>
    </location>
</feature>
<feature type="compositionally biased region" description="Low complexity" evidence="9">
    <location>
        <begin position="422"/>
        <end position="435"/>
    </location>
</feature>
<keyword evidence="12" id="KW-1185">Reference proteome</keyword>
<dbReference type="GO" id="GO:0000978">
    <property type="term" value="F:RNA polymerase II cis-regulatory region sequence-specific DNA binding"/>
    <property type="evidence" value="ECO:0007669"/>
    <property type="project" value="TreeGrafter"/>
</dbReference>
<evidence type="ECO:0000256" key="7">
    <source>
        <dbReference type="ARBA" id="ARBA00023163"/>
    </source>
</evidence>
<accession>A0A8B6DX34</accession>
<evidence type="ECO:0000256" key="2">
    <source>
        <dbReference type="ARBA" id="ARBA00022473"/>
    </source>
</evidence>
<dbReference type="PANTHER" id="PTHR15402">
    <property type="entry name" value="TRANSCRIPTION FACTOR-LIKE 5 PROTEIN"/>
    <property type="match status" value="1"/>
</dbReference>
<keyword evidence="8" id="KW-0539">Nucleus</keyword>
<evidence type="ECO:0000256" key="4">
    <source>
        <dbReference type="ARBA" id="ARBA00022871"/>
    </source>
</evidence>
<evidence type="ECO:0000256" key="3">
    <source>
        <dbReference type="ARBA" id="ARBA00022782"/>
    </source>
</evidence>
<dbReference type="AlphaFoldDB" id="A0A8B6DX34"/>
<dbReference type="GO" id="GO:0007283">
    <property type="term" value="P:spermatogenesis"/>
    <property type="evidence" value="ECO:0007669"/>
    <property type="project" value="UniProtKB-KW"/>
</dbReference>
<dbReference type="EMBL" id="UYJE01004257">
    <property type="protein sequence ID" value="VDI26515.1"/>
    <property type="molecule type" value="Genomic_DNA"/>
</dbReference>
<organism evidence="11 12">
    <name type="scientific">Mytilus galloprovincialis</name>
    <name type="common">Mediterranean mussel</name>
    <dbReference type="NCBI Taxonomy" id="29158"/>
    <lineage>
        <taxon>Eukaryota</taxon>
        <taxon>Metazoa</taxon>
        <taxon>Spiralia</taxon>
        <taxon>Lophotrochozoa</taxon>
        <taxon>Mollusca</taxon>
        <taxon>Bivalvia</taxon>
        <taxon>Autobranchia</taxon>
        <taxon>Pteriomorphia</taxon>
        <taxon>Mytilida</taxon>
        <taxon>Mytiloidea</taxon>
        <taxon>Mytilidae</taxon>
        <taxon>Mytilinae</taxon>
        <taxon>Mytilus</taxon>
    </lineage>
</organism>
<feature type="region of interest" description="Disordered" evidence="9">
    <location>
        <begin position="422"/>
        <end position="541"/>
    </location>
</feature>
<dbReference type="SUPFAM" id="SSF47459">
    <property type="entry name" value="HLH, helix-loop-helix DNA-binding domain"/>
    <property type="match status" value="1"/>
</dbReference>
<keyword evidence="2" id="KW-0217">Developmental protein</keyword>
<evidence type="ECO:0000256" key="6">
    <source>
        <dbReference type="ARBA" id="ARBA00023125"/>
    </source>
</evidence>
<dbReference type="GO" id="GO:0005634">
    <property type="term" value="C:nucleus"/>
    <property type="evidence" value="ECO:0007669"/>
    <property type="project" value="UniProtKB-SubCell"/>
</dbReference>
<evidence type="ECO:0000313" key="12">
    <source>
        <dbReference type="Proteomes" id="UP000596742"/>
    </source>
</evidence>
<feature type="domain" description="BHLH" evidence="10">
    <location>
        <begin position="529"/>
        <end position="579"/>
    </location>
</feature>
<dbReference type="GO" id="GO:0030154">
    <property type="term" value="P:cell differentiation"/>
    <property type="evidence" value="ECO:0007669"/>
    <property type="project" value="UniProtKB-KW"/>
</dbReference>
<reference evidence="11" key="1">
    <citation type="submission" date="2018-11" db="EMBL/GenBank/DDBJ databases">
        <authorList>
            <person name="Alioto T."/>
            <person name="Alioto T."/>
        </authorList>
    </citation>
    <scope>NUCLEOTIDE SEQUENCE</scope>
</reference>
<dbReference type="Proteomes" id="UP000596742">
    <property type="component" value="Unassembled WGS sequence"/>
</dbReference>
<dbReference type="PANTHER" id="PTHR15402:SF2">
    <property type="entry name" value="TRANSCRIPTION FACTOR LIKE 5"/>
    <property type="match status" value="1"/>
</dbReference>
<comment type="caution">
    <text evidence="11">The sequence shown here is derived from an EMBL/GenBank/DDBJ whole genome shotgun (WGS) entry which is preliminary data.</text>
</comment>
<evidence type="ECO:0000259" key="10">
    <source>
        <dbReference type="PROSITE" id="PS50888"/>
    </source>
</evidence>
<dbReference type="Pfam" id="PF00010">
    <property type="entry name" value="HLH"/>
    <property type="match status" value="1"/>
</dbReference>
<dbReference type="InterPro" id="IPR036638">
    <property type="entry name" value="HLH_DNA-bd_sf"/>
</dbReference>
<evidence type="ECO:0000256" key="5">
    <source>
        <dbReference type="ARBA" id="ARBA00023015"/>
    </source>
</evidence>
<dbReference type="GO" id="GO:0046983">
    <property type="term" value="F:protein dimerization activity"/>
    <property type="evidence" value="ECO:0007669"/>
    <property type="project" value="InterPro"/>
</dbReference>
<dbReference type="InterPro" id="IPR011598">
    <property type="entry name" value="bHLH_dom"/>
</dbReference>
<keyword evidence="4" id="KW-0744">Spermatogenesis</keyword>
<dbReference type="Gene3D" id="4.10.280.10">
    <property type="entry name" value="Helix-loop-helix DNA-binding domain"/>
    <property type="match status" value="1"/>
</dbReference>
<gene>
    <name evidence="11" type="ORF">MGAL_10B059593</name>
</gene>
<dbReference type="CDD" id="cd19683">
    <property type="entry name" value="bHLH_SOHLH_like"/>
    <property type="match status" value="1"/>
</dbReference>
<evidence type="ECO:0000256" key="8">
    <source>
        <dbReference type="ARBA" id="ARBA00023242"/>
    </source>
</evidence>
<protein>
    <recommendedName>
        <fullName evidence="10">BHLH domain-containing protein</fullName>
    </recommendedName>
</protein>
<keyword evidence="5" id="KW-0805">Transcription regulation</keyword>
<keyword evidence="7" id="KW-0804">Transcription</keyword>
<proteinExistence type="predicted"/>
<evidence type="ECO:0000256" key="1">
    <source>
        <dbReference type="ARBA" id="ARBA00004123"/>
    </source>
</evidence>
<evidence type="ECO:0000313" key="11">
    <source>
        <dbReference type="EMBL" id="VDI26515.1"/>
    </source>
</evidence>
<dbReference type="GO" id="GO:0000981">
    <property type="term" value="F:DNA-binding transcription factor activity, RNA polymerase II-specific"/>
    <property type="evidence" value="ECO:0007669"/>
    <property type="project" value="TreeGrafter"/>
</dbReference>
<dbReference type="OrthoDB" id="690068at2759"/>
<keyword evidence="3" id="KW-0221">Differentiation</keyword>
<keyword evidence="6" id="KW-0238">DNA-binding</keyword>